<proteinExistence type="predicted"/>
<reference evidence="2" key="1">
    <citation type="submission" date="2016-10" db="EMBL/GenBank/DDBJ databases">
        <authorList>
            <person name="Varghese N."/>
            <person name="Submissions S."/>
        </authorList>
    </citation>
    <scope>NUCLEOTIDE SEQUENCE [LARGE SCALE GENOMIC DNA]</scope>
    <source>
        <strain evidence="2">NRRL B-51270</strain>
    </source>
</reference>
<dbReference type="EMBL" id="LT629736">
    <property type="protein sequence ID" value="SDS09527.1"/>
    <property type="molecule type" value="Genomic_DNA"/>
</dbReference>
<gene>
    <name evidence="1" type="ORF">SAMN05216421_0897</name>
</gene>
<keyword evidence="2" id="KW-1185">Reference proteome</keyword>
<evidence type="ECO:0000313" key="2">
    <source>
        <dbReference type="Proteomes" id="UP000243207"/>
    </source>
</evidence>
<name>A0A1H1PEI9_9GAMM</name>
<accession>A0A1H1PEI9</accession>
<dbReference type="AlphaFoldDB" id="A0A1H1PEI9"/>
<dbReference type="Proteomes" id="UP000243207">
    <property type="component" value="Chromosome I"/>
</dbReference>
<sequence length="32" mass="3853">MKLIKRILQRKQSDQIAGQDAGIEHPNFWMYH</sequence>
<evidence type="ECO:0000313" key="1">
    <source>
        <dbReference type="EMBL" id="SDS09527.1"/>
    </source>
</evidence>
<organism evidence="1 2">
    <name type="scientific">Halopseudomonas xinjiangensis</name>
    <dbReference type="NCBI Taxonomy" id="487184"/>
    <lineage>
        <taxon>Bacteria</taxon>
        <taxon>Pseudomonadati</taxon>
        <taxon>Pseudomonadota</taxon>
        <taxon>Gammaproteobacteria</taxon>
        <taxon>Pseudomonadales</taxon>
        <taxon>Pseudomonadaceae</taxon>
        <taxon>Halopseudomonas</taxon>
    </lineage>
</organism>
<protein>
    <submittedName>
        <fullName evidence="1">Uncharacterized protein</fullName>
    </submittedName>
</protein>